<dbReference type="Gene3D" id="1.25.40.1030">
    <property type="match status" value="1"/>
</dbReference>
<dbReference type="GO" id="GO:0070973">
    <property type="term" value="P:protein localization to endoplasmic reticulum exit site"/>
    <property type="evidence" value="ECO:0007669"/>
    <property type="project" value="TreeGrafter"/>
</dbReference>
<dbReference type="PANTHER" id="PTHR13402:SF6">
    <property type="entry name" value="SECRETORY 16, ISOFORM I"/>
    <property type="match status" value="1"/>
</dbReference>
<feature type="region of interest" description="Disordered" evidence="6">
    <location>
        <begin position="1518"/>
        <end position="1559"/>
    </location>
</feature>
<feature type="region of interest" description="Disordered" evidence="6">
    <location>
        <begin position="17"/>
        <end position="53"/>
    </location>
</feature>
<evidence type="ECO:0000256" key="1">
    <source>
        <dbReference type="ARBA" id="ARBA00004240"/>
    </source>
</evidence>
<dbReference type="SUPFAM" id="SSF52200">
    <property type="entry name" value="Toll/Interleukin receptor TIR domain"/>
    <property type="match status" value="2"/>
</dbReference>
<feature type="compositionally biased region" description="Polar residues" evidence="6">
    <location>
        <begin position="1879"/>
        <end position="1906"/>
    </location>
</feature>
<feature type="compositionally biased region" description="Low complexity" evidence="6">
    <location>
        <begin position="1605"/>
        <end position="1614"/>
    </location>
</feature>
<feature type="region of interest" description="Disordered" evidence="6">
    <location>
        <begin position="1601"/>
        <end position="1642"/>
    </location>
</feature>
<dbReference type="GO" id="GO:0016192">
    <property type="term" value="P:vesicle-mediated transport"/>
    <property type="evidence" value="ECO:0007669"/>
    <property type="project" value="UniProtKB-KW"/>
</dbReference>
<dbReference type="GO" id="GO:0007030">
    <property type="term" value="P:Golgi organization"/>
    <property type="evidence" value="ECO:0007669"/>
    <property type="project" value="TreeGrafter"/>
</dbReference>
<dbReference type="SUPFAM" id="SSF81995">
    <property type="entry name" value="beta-sandwich domain of Sec23/24"/>
    <property type="match status" value="1"/>
</dbReference>
<dbReference type="InterPro" id="IPR024298">
    <property type="entry name" value="Sec16_Sec23-bd"/>
</dbReference>
<feature type="compositionally biased region" description="Polar residues" evidence="6">
    <location>
        <begin position="1755"/>
        <end position="1765"/>
    </location>
</feature>
<reference evidence="8" key="1">
    <citation type="submission" date="2021-02" db="EMBL/GenBank/DDBJ databases">
        <authorList>
            <person name="Nowell W R."/>
        </authorList>
    </citation>
    <scope>NUCLEOTIDE SEQUENCE</scope>
</reference>
<feature type="compositionally biased region" description="Low complexity" evidence="6">
    <location>
        <begin position="1907"/>
        <end position="1925"/>
    </location>
</feature>
<evidence type="ECO:0000256" key="5">
    <source>
        <dbReference type="ARBA" id="ARBA00022892"/>
    </source>
</evidence>
<feature type="domain" description="Sec16 Sec23-binding" evidence="7">
    <location>
        <begin position="1183"/>
        <end position="1414"/>
    </location>
</feature>
<feature type="region of interest" description="Disordered" evidence="6">
    <location>
        <begin position="1667"/>
        <end position="1686"/>
    </location>
</feature>
<dbReference type="Gene3D" id="3.40.50.10140">
    <property type="entry name" value="Toll/interleukin-1 receptor homology (TIR) domain"/>
    <property type="match status" value="1"/>
</dbReference>
<dbReference type="GO" id="GO:0070971">
    <property type="term" value="C:endoplasmic reticulum exit site"/>
    <property type="evidence" value="ECO:0007669"/>
    <property type="project" value="TreeGrafter"/>
</dbReference>
<evidence type="ECO:0000313" key="9">
    <source>
        <dbReference type="EMBL" id="CAF3586272.1"/>
    </source>
</evidence>
<feature type="compositionally biased region" description="Low complexity" evidence="6">
    <location>
        <begin position="917"/>
        <end position="961"/>
    </location>
</feature>
<dbReference type="Gene3D" id="1.10.150.50">
    <property type="entry name" value="Transcription Factor, Ets-1"/>
    <property type="match status" value="1"/>
</dbReference>
<feature type="compositionally biased region" description="Low complexity" evidence="6">
    <location>
        <begin position="1857"/>
        <end position="1878"/>
    </location>
</feature>
<feature type="region of interest" description="Disordered" evidence="6">
    <location>
        <begin position="905"/>
        <end position="1008"/>
    </location>
</feature>
<dbReference type="Proteomes" id="UP000682733">
    <property type="component" value="Unassembled WGS sequence"/>
</dbReference>
<comment type="similarity">
    <text evidence="2">Belongs to the SEC16 family.</text>
</comment>
<gene>
    <name evidence="8" type="ORF">OVA965_LOCUS4737</name>
    <name evidence="9" type="ORF">TMI583_LOCUS4735</name>
</gene>
<dbReference type="SUPFAM" id="SSF47769">
    <property type="entry name" value="SAM/Pointed domain"/>
    <property type="match status" value="1"/>
</dbReference>
<keyword evidence="5" id="KW-0931">ER-Golgi transport</keyword>
<feature type="region of interest" description="Disordered" evidence="6">
    <location>
        <begin position="696"/>
        <end position="739"/>
    </location>
</feature>
<feature type="compositionally biased region" description="Polar residues" evidence="6">
    <location>
        <begin position="556"/>
        <end position="575"/>
    </location>
</feature>
<organism evidence="8 10">
    <name type="scientific">Didymodactylos carnosus</name>
    <dbReference type="NCBI Taxonomy" id="1234261"/>
    <lineage>
        <taxon>Eukaryota</taxon>
        <taxon>Metazoa</taxon>
        <taxon>Spiralia</taxon>
        <taxon>Gnathifera</taxon>
        <taxon>Rotifera</taxon>
        <taxon>Eurotatoria</taxon>
        <taxon>Bdelloidea</taxon>
        <taxon>Philodinida</taxon>
        <taxon>Philodinidae</taxon>
        <taxon>Didymodactylos</taxon>
    </lineage>
</organism>
<evidence type="ECO:0000259" key="7">
    <source>
        <dbReference type="Pfam" id="PF12931"/>
    </source>
</evidence>
<evidence type="ECO:0000256" key="3">
    <source>
        <dbReference type="ARBA" id="ARBA00022448"/>
    </source>
</evidence>
<dbReference type="PANTHER" id="PTHR13402">
    <property type="entry name" value="RGPR-RELATED"/>
    <property type="match status" value="1"/>
</dbReference>
<feature type="compositionally biased region" description="Polar residues" evidence="6">
    <location>
        <begin position="905"/>
        <end position="916"/>
    </location>
</feature>
<feature type="compositionally biased region" description="Polar residues" evidence="6">
    <location>
        <begin position="1926"/>
        <end position="1963"/>
    </location>
</feature>
<dbReference type="InterPro" id="IPR013761">
    <property type="entry name" value="SAM/pointed_sf"/>
</dbReference>
<evidence type="ECO:0000256" key="2">
    <source>
        <dbReference type="ARBA" id="ARBA00005927"/>
    </source>
</evidence>
<dbReference type="Pfam" id="PF12931">
    <property type="entry name" value="TPR_Sec16"/>
    <property type="match status" value="1"/>
</dbReference>
<feature type="compositionally biased region" description="Acidic residues" evidence="6">
    <location>
        <begin position="1723"/>
        <end position="1738"/>
    </location>
</feature>
<protein>
    <recommendedName>
        <fullName evidence="7">Sec16 Sec23-binding domain-containing protein</fullName>
    </recommendedName>
</protein>
<dbReference type="Proteomes" id="UP000677228">
    <property type="component" value="Unassembled WGS sequence"/>
</dbReference>
<accession>A0A8S2D4T7</accession>
<keyword evidence="4" id="KW-0256">Endoplasmic reticulum</keyword>
<feature type="compositionally biased region" description="Polar residues" evidence="6">
    <location>
        <begin position="801"/>
        <end position="814"/>
    </location>
</feature>
<dbReference type="EMBL" id="CAJNOK010001273">
    <property type="protein sequence ID" value="CAF0802840.1"/>
    <property type="molecule type" value="Genomic_DNA"/>
</dbReference>
<evidence type="ECO:0000313" key="8">
    <source>
        <dbReference type="EMBL" id="CAF0802840.1"/>
    </source>
</evidence>
<evidence type="ECO:0000313" key="10">
    <source>
        <dbReference type="Proteomes" id="UP000677228"/>
    </source>
</evidence>
<feature type="compositionally biased region" description="Low complexity" evidence="6">
    <location>
        <begin position="773"/>
        <end position="800"/>
    </location>
</feature>
<name>A0A8S2D4T7_9BILA</name>
<feature type="compositionally biased region" description="Basic and acidic residues" evidence="6">
    <location>
        <begin position="996"/>
        <end position="1008"/>
    </location>
</feature>
<feature type="region of interest" description="Disordered" evidence="6">
    <location>
        <begin position="554"/>
        <end position="578"/>
    </location>
</feature>
<proteinExistence type="inferred from homology"/>
<dbReference type="InterPro" id="IPR035897">
    <property type="entry name" value="Toll_tir_struct_dom_sf"/>
</dbReference>
<evidence type="ECO:0000256" key="4">
    <source>
        <dbReference type="ARBA" id="ARBA00022824"/>
    </source>
</evidence>
<comment type="subcellular location">
    <subcellularLocation>
        <location evidence="1">Endoplasmic reticulum</location>
    </subcellularLocation>
</comment>
<dbReference type="EMBL" id="CAJOBA010001273">
    <property type="protein sequence ID" value="CAF3586272.1"/>
    <property type="molecule type" value="Genomic_DNA"/>
</dbReference>
<comment type="caution">
    <text evidence="8">The sequence shown here is derived from an EMBL/GenBank/DDBJ whole genome shotgun (WGS) entry which is preliminary data.</text>
</comment>
<feature type="region of interest" description="Disordered" evidence="6">
    <location>
        <begin position="1706"/>
        <end position="1765"/>
    </location>
</feature>
<feature type="compositionally biased region" description="Acidic residues" evidence="6">
    <location>
        <begin position="983"/>
        <end position="995"/>
    </location>
</feature>
<feature type="compositionally biased region" description="Polar residues" evidence="6">
    <location>
        <begin position="1978"/>
        <end position="1987"/>
    </location>
</feature>
<keyword evidence="3" id="KW-0813">Transport</keyword>
<dbReference type="GO" id="GO:0012507">
    <property type="term" value="C:ER to Golgi transport vesicle membrane"/>
    <property type="evidence" value="ECO:0007669"/>
    <property type="project" value="TreeGrafter"/>
</dbReference>
<evidence type="ECO:0000256" key="6">
    <source>
        <dbReference type="SAM" id="MobiDB-lite"/>
    </source>
</evidence>
<feature type="region of interest" description="Disordered" evidence="6">
    <location>
        <begin position="1857"/>
        <end position="1987"/>
    </location>
</feature>
<sequence length="2075" mass="237970">MIATKNSSVQNFLSIKLDDIPRSPPPSRPLNETRPFSPEYPIHRSSDDISNDSNRNIKSKPIFLSYSNQTGFNERYFVIRLYQQLIENGLNNVIWFDHNEGVHQDKSASWFADRLEAIDLSVASLVIISDAYCHQRLMNIEVKAILDRKLASSDGTSSYQLYVIFYDESKDFQHFASRADFCYQFSSTELLLSIEERVSIVLGHLTTKLQPYKQLKDQQLIIKPVDDVDKEYHLKKICEWNKYDIQKFLVDVGVTEASRDLFQEQNIDGFLLLSCTEIELKQRFQIDNRTIRRQLIDTVIRTIHRERQTSNQWHHLAKQNKPKTDWIYLIYDPEDYPLALQIMMFLRSKKFKVFTHQTHYGRTKQEFLALNGPSMAQTKDVIYLLTKKSSRSTFTFHELTLAEWFEKPIVTLYIENIWYNMRSSIRALLADYPAVDFAHQSLRESLVILHTYLHPQMVTNMANLMMDTHYVTNLKQSVQPLISMVMKIKKKPTIEANNDYGRFIYLSYSNEKWNILHSIERLTIVLELNHFKTGVHVYDTKNDIRENTSDYLPKIQSKSSSNNTDYHQPHQNSTHRNLKRTVTPADIQRCRIVLLCLTTNYFKNENCLNELRLAELYNKPIIICILRYINHHNTTKKIIWNIDEQITKLTSNTIPMTTLNFLKKQTHSCIDLSTNELFSKNSQTLIKRLEKILTNIPNNNNNTKEDNNFSDVSQQQKQEQQIPSGLTQAPQWPPQMYPGYPPQFMPPGYGMPYGVYPPMFSGVDPNRPPSRQSISNDYSLSSSRSIIDGSTGGPSSASTSDIAQAPTQPQPLISQPQQFPGFIPPGMFNPWFDPFWVSVYGTFSHPYGYGYTDEMMKYYRNMIGAEDDRYSHYSNYSQSKVSQHSSSLHTWGSIDSLNDAYYQGYNPTINGTGSKSQQPQYQQPQYQQPQHQQPQYQQPQQQLRRPVQPQQVQPNLPPNDQDQNKLLLTTTKPHAPVEQKEESSEEDDDEDDDSEESQRSEDDASSDRFSIKSDLAGVVEETARRTPLLLIRPHLRVKFSFDQIIKVLPQSPSDTGQPATVEIVDSNNFHDHSQILDEERQILVDFIGPLTASTGKQNVLRYCEKQAQSVLKTSTAIDKDALSLLWQYMALLVKTNAMIDVRIDIPKLLWTASTSDTILNNSHELSPSSTTNDQQTSIVQNSLREFLMLGEIDNSVQFACKNHLDTHALIISYQTDERLFKKTMSDIISNLDNGDILKTFYELGTGSTPSVVTNVTKPHYGDWRRHLAVIVANRTESNASFVDLCIKTMGDTLGEMTFILSQLLFHNYYFRFTASSGRIYSSHFCYLIGNIPFGSYRNNADKLAVLGSTHVGQSHLSFAELTNIQLTEVYEYAIRKSLPTFTPLKIYYTSKLVLYGLRQEAFAYCEEIGRTLVISQGNLTHLQLSDLQLFITIAEKSRAFNRNFQLDPSTYEDPSWLIKIRHLFQIILGKTFHKTISQNLTDNNQFQNSQKPVENYIENKETSSNLFVPSPPSADVFTSSLPTQTASVPPPSFQYNSTNYSANNYPTTATNSELPSYSQTQNTLASNYYNNLTVDTSSNQQQNSYYQPVQEQEQLQSYNQNLSDQQWQTAQQQQNHPEPRITQTEVPQQQRQHFQIPTEQQPFQISSQSLIPNKQPSYIMPDQMSTHQTWYQPPGVEHQQSSQQILQSERETLPLNEQVYDEYRTNDNHLQQNGYHTKKSYDYFDDDDDEDDEDDDDSVFSNKSGENKMVPRGKSNVNSNLQQPKTSMIGGFFDRITTIWPKKLPHEHLSNDKIALNYDEKGGRSIVPNKPADENKSALITPLSVNASLSPGNKSNTTSSQQSLHFNSMATSVIPQQLSQSSQLNPMTNTTSTTQAQTRSVNFNSARTTTVSSQIQSQPAQLNSQIQSTQSPPQFNSQPQPFDSQMQSQQHQPPLSANNLSQQPSMVQQYQTSPLSQAQQKLQNIREKQKQQQQQIQTPPLNTSNQYSLKNRQNQSRYVDILASKAVPVNPNLSLNDLGAITSTMTQSNYFIPVATSFFFHTADQQTLLAQNMYDVNDAEVSEINFRINFLISVD</sequence>
<dbReference type="CDD" id="cd09233">
    <property type="entry name" value="ACE1-Sec16-like"/>
    <property type="match status" value="1"/>
</dbReference>
<feature type="compositionally biased region" description="Polar residues" evidence="6">
    <location>
        <begin position="1621"/>
        <end position="1642"/>
    </location>
</feature>
<feature type="region of interest" description="Disordered" evidence="6">
    <location>
        <begin position="763"/>
        <end position="819"/>
    </location>
</feature>